<evidence type="ECO:0000313" key="3">
    <source>
        <dbReference type="EMBL" id="CAD7433433.1"/>
    </source>
</evidence>
<feature type="transmembrane region" description="Helical" evidence="1">
    <location>
        <begin position="577"/>
        <end position="602"/>
    </location>
</feature>
<evidence type="ECO:0000259" key="2">
    <source>
        <dbReference type="SMART" id="SM00703"/>
    </source>
</evidence>
<keyword evidence="1" id="KW-0812">Transmembrane</keyword>
<dbReference type="SMART" id="SM00703">
    <property type="entry name" value="NRF"/>
    <property type="match status" value="1"/>
</dbReference>
<feature type="transmembrane region" description="Helical" evidence="1">
    <location>
        <begin position="505"/>
        <end position="526"/>
    </location>
</feature>
<feature type="transmembrane region" description="Helical" evidence="1">
    <location>
        <begin position="446"/>
        <end position="464"/>
    </location>
</feature>
<feature type="transmembrane region" description="Helical" evidence="1">
    <location>
        <begin position="538"/>
        <end position="557"/>
    </location>
</feature>
<dbReference type="InterPro" id="IPR052728">
    <property type="entry name" value="O2_lipid_transport_reg"/>
</dbReference>
<keyword evidence="1" id="KW-1133">Transmembrane helix</keyword>
<sequence length="662" mass="74702">MEWKGTREKFETTPPTAPCVAVLDASGVPGSGFTRGNNYWLGSASQCRSIGRPWPAARGNTSAHASTPFQLEFYVANFRHNSSLQDHVKLPNEDLILVGLCLPDSCPVPEVSRLLESLFTSARPFKFLTMYDMELRLEQVRSLKKDNFLMTQPSVIIVLSVLLVAILLMVVGTLYDTLIWQARLEEHEMNKITVAMSNKNGCVDIQIMKNSINGRCDSHNTRVAGHLKKIDLHSGQTTSQKKEDNSFKQSAWGRFLLCFSIYSNTLLILNTKLGQDSVRAIHGLRFLGMCWIVMVHTVFYMSDFTDYFEMLVRCCPRLTPAYMAVLAITTINMSWYSRTSIFHMTERADLVCPKYWWRNLLYINNLFSREEMCMSWSWYLSNDMQFFIIATFLLIMSSRYMSASVGVLATLLVSSTLATGIISFSHGHVPTLDQQLSMLHILYDPPWTRIGPYIVGMVTGYLVVKLNGCLPLNKCTVALAWIVGSTFNLAPLFGLYDRNISPFTAAIYVALSRTAWGIGLSWLIVACCTNNAGFINRILSFPGWVPLSRLTYCAYLLNPMLMKSVYLGRETAMHVDFLPLATLCLGHLAMCYYCAYIMSLTIETPTILLIKHFVEKRSGSVKLSRRGLCCLFREVKGSPTERGSSHCNLARSVPWRCKEDGE</sequence>
<gene>
    <name evidence="3" type="ORF">TMSB3V08_LOCUS10109</name>
</gene>
<keyword evidence="1" id="KW-0472">Membrane</keyword>
<proteinExistence type="predicted"/>
<name>A0A7R9HSS7_9NEOP</name>
<dbReference type="EMBL" id="OB796433">
    <property type="protein sequence ID" value="CAD7433433.1"/>
    <property type="molecule type" value="Genomic_DNA"/>
</dbReference>
<feature type="transmembrane region" description="Helical" evidence="1">
    <location>
        <begin position="283"/>
        <end position="302"/>
    </location>
</feature>
<evidence type="ECO:0000256" key="1">
    <source>
        <dbReference type="SAM" id="Phobius"/>
    </source>
</evidence>
<feature type="transmembrane region" description="Helical" evidence="1">
    <location>
        <begin position="154"/>
        <end position="175"/>
    </location>
</feature>
<protein>
    <recommendedName>
        <fullName evidence="2">Nose resistant-to-fluoxetine protein N-terminal domain-containing protein</fullName>
    </recommendedName>
</protein>
<dbReference type="PANTHER" id="PTHR11161">
    <property type="entry name" value="O-ACYLTRANSFERASE"/>
    <property type="match status" value="1"/>
</dbReference>
<accession>A0A7R9HSS7</accession>
<dbReference type="InterPro" id="IPR006621">
    <property type="entry name" value="Nose-resist-to-fluoxetine_N"/>
</dbReference>
<dbReference type="PANTHER" id="PTHR11161:SF72">
    <property type="entry name" value="FI21449P1"/>
    <property type="match status" value="1"/>
</dbReference>
<feature type="transmembrane region" description="Helical" evidence="1">
    <location>
        <begin position="407"/>
        <end position="426"/>
    </location>
</feature>
<dbReference type="AlphaFoldDB" id="A0A7R9HSS7"/>
<feature type="transmembrane region" description="Helical" evidence="1">
    <location>
        <begin position="251"/>
        <end position="271"/>
    </location>
</feature>
<reference evidence="3" key="1">
    <citation type="submission" date="2020-11" db="EMBL/GenBank/DDBJ databases">
        <authorList>
            <person name="Tran Van P."/>
        </authorList>
    </citation>
    <scope>NUCLEOTIDE SEQUENCE</scope>
</reference>
<feature type="transmembrane region" description="Helical" evidence="1">
    <location>
        <begin position="376"/>
        <end position="395"/>
    </location>
</feature>
<feature type="transmembrane region" description="Helical" evidence="1">
    <location>
        <begin position="476"/>
        <end position="493"/>
    </location>
</feature>
<dbReference type="Pfam" id="PF20146">
    <property type="entry name" value="NRF"/>
    <property type="match status" value="1"/>
</dbReference>
<organism evidence="3">
    <name type="scientific">Timema monikensis</name>
    <dbReference type="NCBI Taxonomy" id="170555"/>
    <lineage>
        <taxon>Eukaryota</taxon>
        <taxon>Metazoa</taxon>
        <taxon>Ecdysozoa</taxon>
        <taxon>Arthropoda</taxon>
        <taxon>Hexapoda</taxon>
        <taxon>Insecta</taxon>
        <taxon>Pterygota</taxon>
        <taxon>Neoptera</taxon>
        <taxon>Polyneoptera</taxon>
        <taxon>Phasmatodea</taxon>
        <taxon>Timematodea</taxon>
        <taxon>Timematoidea</taxon>
        <taxon>Timematidae</taxon>
        <taxon>Timema</taxon>
    </lineage>
</organism>
<feature type="domain" description="Nose resistant-to-fluoxetine protein N-terminal" evidence="2">
    <location>
        <begin position="4"/>
        <end position="134"/>
    </location>
</feature>